<comment type="similarity">
    <text evidence="4">Belongs to the cytochrome c oxidase subunit 6B family.</text>
</comment>
<dbReference type="SUPFAM" id="SSF47694">
    <property type="entry name" value="Cytochrome c oxidase subunit h"/>
    <property type="match status" value="1"/>
</dbReference>
<keyword evidence="5" id="KW-0963">Cytoplasm</keyword>
<evidence type="ECO:0000256" key="2">
    <source>
        <dbReference type="ARBA" id="ARBA00004496"/>
    </source>
</evidence>
<dbReference type="GeneID" id="30201908"/>
<evidence type="ECO:0000256" key="5">
    <source>
        <dbReference type="ARBA" id="ARBA00022490"/>
    </source>
</evidence>
<evidence type="ECO:0008006" key="11">
    <source>
        <dbReference type="Google" id="ProtNLM"/>
    </source>
</evidence>
<evidence type="ECO:0000256" key="8">
    <source>
        <dbReference type="ARBA" id="ARBA00023242"/>
    </source>
</evidence>
<dbReference type="Proteomes" id="UP000094112">
    <property type="component" value="Unassembled WGS sequence"/>
</dbReference>
<dbReference type="PROSITE" id="PS51808">
    <property type="entry name" value="CHCH"/>
    <property type="match status" value="1"/>
</dbReference>
<accession>A0A1E3P7V1</accession>
<dbReference type="FunFam" id="1.10.10.140:FF:000003">
    <property type="entry name" value="Cytochrome c oxidase assembly factor 6"/>
    <property type="match status" value="1"/>
</dbReference>
<protein>
    <recommendedName>
        <fullName evidence="11">Cytochrome c oxidase assembly factor 6</fullName>
    </recommendedName>
</protein>
<evidence type="ECO:0000256" key="6">
    <source>
        <dbReference type="ARBA" id="ARBA00023128"/>
    </source>
</evidence>
<dbReference type="RefSeq" id="XP_019040690.1">
    <property type="nucleotide sequence ID" value="XM_019184662.1"/>
</dbReference>
<keyword evidence="6" id="KW-0496">Mitochondrion</keyword>
<reference evidence="9 10" key="1">
    <citation type="journal article" date="2016" name="Proc. Natl. Acad. Sci. U.S.A.">
        <title>Comparative genomics of biotechnologically important yeasts.</title>
        <authorList>
            <person name="Riley R."/>
            <person name="Haridas S."/>
            <person name="Wolfe K.H."/>
            <person name="Lopes M.R."/>
            <person name="Hittinger C.T."/>
            <person name="Goeker M."/>
            <person name="Salamov A.A."/>
            <person name="Wisecaver J.H."/>
            <person name="Long T.M."/>
            <person name="Calvey C.H."/>
            <person name="Aerts A.L."/>
            <person name="Barry K.W."/>
            <person name="Choi C."/>
            <person name="Clum A."/>
            <person name="Coughlan A.Y."/>
            <person name="Deshpande S."/>
            <person name="Douglass A.P."/>
            <person name="Hanson S.J."/>
            <person name="Klenk H.-P."/>
            <person name="LaButti K.M."/>
            <person name="Lapidus A."/>
            <person name="Lindquist E.A."/>
            <person name="Lipzen A.M."/>
            <person name="Meier-Kolthoff J.P."/>
            <person name="Ohm R.A."/>
            <person name="Otillar R.P."/>
            <person name="Pangilinan J.L."/>
            <person name="Peng Y."/>
            <person name="Rokas A."/>
            <person name="Rosa C.A."/>
            <person name="Scheuner C."/>
            <person name="Sibirny A.A."/>
            <person name="Slot J.C."/>
            <person name="Stielow J.B."/>
            <person name="Sun H."/>
            <person name="Kurtzman C.P."/>
            <person name="Blackwell M."/>
            <person name="Grigoriev I.V."/>
            <person name="Jeffries T.W."/>
        </authorList>
    </citation>
    <scope>NUCLEOTIDE SEQUENCE [LARGE SCALE GENOMIC DNA]</scope>
    <source>
        <strain evidence="10">ATCC 58044 / CBS 1984 / NCYC 433 / NRRL Y-366-8</strain>
    </source>
</reference>
<proteinExistence type="inferred from homology"/>
<name>A0A1E3P7V1_WICAA</name>
<dbReference type="PANTHER" id="PTHR47677:SF1">
    <property type="entry name" value="CYTOCHROME C OXIDASE ASSEMBLY FACTOR 6"/>
    <property type="match status" value="1"/>
</dbReference>
<dbReference type="GO" id="GO:0005634">
    <property type="term" value="C:nucleus"/>
    <property type="evidence" value="ECO:0007669"/>
    <property type="project" value="UniProtKB-SubCell"/>
</dbReference>
<organism evidence="9 10">
    <name type="scientific">Wickerhamomyces anomalus (strain ATCC 58044 / CBS 1984 / NCYC 433 / NRRL Y-366-8)</name>
    <name type="common">Yeast</name>
    <name type="synonym">Hansenula anomala</name>
    <dbReference type="NCBI Taxonomy" id="683960"/>
    <lineage>
        <taxon>Eukaryota</taxon>
        <taxon>Fungi</taxon>
        <taxon>Dikarya</taxon>
        <taxon>Ascomycota</taxon>
        <taxon>Saccharomycotina</taxon>
        <taxon>Saccharomycetes</taxon>
        <taxon>Phaffomycetales</taxon>
        <taxon>Wickerhamomycetaceae</taxon>
        <taxon>Wickerhamomyces</taxon>
    </lineage>
</organism>
<dbReference type="AlphaFoldDB" id="A0A1E3P7V1"/>
<sequence>MGLFGGSTKEAIAPNRNKREQCWDSRDIFFECLDKNNVVDALDDKNQATIKKSCSGQEKQYEDNCAKSWVKYFKEKRIVDHKKAKFMKEMEERGGQELPFPISKS</sequence>
<dbReference type="GO" id="GO:0005507">
    <property type="term" value="F:copper ion binding"/>
    <property type="evidence" value="ECO:0007669"/>
    <property type="project" value="EnsemblFungi"/>
</dbReference>
<dbReference type="GO" id="GO:0033617">
    <property type="term" value="P:mitochondrial respiratory chain complex IV assembly"/>
    <property type="evidence" value="ECO:0007669"/>
    <property type="project" value="EnsemblFungi"/>
</dbReference>
<dbReference type="PANTHER" id="PTHR47677">
    <property type="entry name" value="CYTOCHROME C OXIDASE ASSEMBLY FACTOR 6"/>
    <property type="match status" value="1"/>
</dbReference>
<evidence type="ECO:0000256" key="1">
    <source>
        <dbReference type="ARBA" id="ARBA00004123"/>
    </source>
</evidence>
<evidence type="ECO:0000256" key="3">
    <source>
        <dbReference type="ARBA" id="ARBA00004569"/>
    </source>
</evidence>
<keyword evidence="10" id="KW-1185">Reference proteome</keyword>
<evidence type="ECO:0000313" key="10">
    <source>
        <dbReference type="Proteomes" id="UP000094112"/>
    </source>
</evidence>
<evidence type="ECO:0000256" key="7">
    <source>
        <dbReference type="ARBA" id="ARBA00023157"/>
    </source>
</evidence>
<dbReference type="Pfam" id="PF02297">
    <property type="entry name" value="COX6B"/>
    <property type="match status" value="1"/>
</dbReference>
<dbReference type="GO" id="GO:0005758">
    <property type="term" value="C:mitochondrial intermembrane space"/>
    <property type="evidence" value="ECO:0007669"/>
    <property type="project" value="UniProtKB-SubCell"/>
</dbReference>
<keyword evidence="7" id="KW-1015">Disulfide bond</keyword>
<evidence type="ECO:0000256" key="4">
    <source>
        <dbReference type="ARBA" id="ARBA00006425"/>
    </source>
</evidence>
<dbReference type="EMBL" id="KV454209">
    <property type="protein sequence ID" value="ODQ61483.1"/>
    <property type="molecule type" value="Genomic_DNA"/>
</dbReference>
<dbReference type="GO" id="GO:0006878">
    <property type="term" value="P:intracellular copper ion homeostasis"/>
    <property type="evidence" value="ECO:0007669"/>
    <property type="project" value="EnsemblFungi"/>
</dbReference>
<dbReference type="Gene3D" id="1.10.10.140">
    <property type="entry name" value="Cytochrome c oxidase, subunit VIb"/>
    <property type="match status" value="1"/>
</dbReference>
<dbReference type="OrthoDB" id="5545577at2759"/>
<dbReference type="STRING" id="683960.A0A1E3P7V1"/>
<gene>
    <name evidence="9" type="ORF">WICANDRAFT_78109</name>
</gene>
<evidence type="ECO:0000313" key="9">
    <source>
        <dbReference type="EMBL" id="ODQ61483.1"/>
    </source>
</evidence>
<dbReference type="InterPro" id="IPR048280">
    <property type="entry name" value="COX6B-like"/>
</dbReference>
<dbReference type="InterPro" id="IPR036549">
    <property type="entry name" value="CX6/COA6-like_sf"/>
</dbReference>
<keyword evidence="8" id="KW-0539">Nucleus</keyword>
<comment type="subcellular location">
    <subcellularLocation>
        <location evidence="2">Cytoplasm</location>
    </subcellularLocation>
    <subcellularLocation>
        <location evidence="3">Mitochondrion intermembrane space</location>
    </subcellularLocation>
    <subcellularLocation>
        <location evidence="1">Nucleus</location>
    </subcellularLocation>
</comment>
<dbReference type="InterPro" id="IPR048281">
    <property type="entry name" value="COA6_fun"/>
</dbReference>